<keyword evidence="2" id="KW-1185">Reference proteome</keyword>
<dbReference type="OrthoDB" id="426566at2"/>
<sequence length="106" mass="12049">MNTQLMVKPSSLMPQGLKMVEFGNIYLFRFTDDLQSRMEELLERKKLDLLSADEIPELAGIIELSRIFTLINAQLSTKAKWCPIALDNLYDSELNISANTATLQNI</sequence>
<dbReference type="Proteomes" id="UP000226442">
    <property type="component" value="Unassembled WGS sequence"/>
</dbReference>
<proteinExistence type="predicted"/>
<evidence type="ECO:0000313" key="1">
    <source>
        <dbReference type="EMBL" id="PHX55822.1"/>
    </source>
</evidence>
<reference evidence="1" key="1">
    <citation type="submission" date="2017-10" db="EMBL/GenBank/DDBJ databases">
        <title>Draft genome sequence of the planktic cyanobacteria Tychonema bourrellyi isolated from alpine lentic freshwater.</title>
        <authorList>
            <person name="Tett A."/>
            <person name="Armanini F."/>
            <person name="Asnicar F."/>
            <person name="Boscaini A."/>
            <person name="Pasolli E."/>
            <person name="Zolfo M."/>
            <person name="Donati C."/>
            <person name="Salmaso N."/>
            <person name="Segata N."/>
        </authorList>
    </citation>
    <scope>NUCLEOTIDE SEQUENCE</scope>
    <source>
        <strain evidence="1">FEM_GT703</strain>
    </source>
</reference>
<comment type="caution">
    <text evidence="1">The sequence shown here is derived from an EMBL/GenBank/DDBJ whole genome shotgun (WGS) entry which is preliminary data.</text>
</comment>
<accession>A0A2G4F253</accession>
<dbReference type="RefSeq" id="WP_096829463.1">
    <property type="nucleotide sequence ID" value="NZ_NXIB02000039.1"/>
</dbReference>
<name>A0A2G4F253_9CYAN</name>
<evidence type="ECO:0000313" key="2">
    <source>
        <dbReference type="Proteomes" id="UP000226442"/>
    </source>
</evidence>
<dbReference type="EMBL" id="NXIB02000039">
    <property type="protein sequence ID" value="PHX55822.1"/>
    <property type="molecule type" value="Genomic_DNA"/>
</dbReference>
<organism evidence="1 2">
    <name type="scientific">Tychonema bourrellyi FEM_GT703</name>
    <dbReference type="NCBI Taxonomy" id="2040638"/>
    <lineage>
        <taxon>Bacteria</taxon>
        <taxon>Bacillati</taxon>
        <taxon>Cyanobacteriota</taxon>
        <taxon>Cyanophyceae</taxon>
        <taxon>Oscillatoriophycideae</taxon>
        <taxon>Oscillatoriales</taxon>
        <taxon>Microcoleaceae</taxon>
        <taxon>Tychonema</taxon>
    </lineage>
</organism>
<protein>
    <submittedName>
        <fullName evidence="1">Uncharacterized protein</fullName>
    </submittedName>
</protein>
<gene>
    <name evidence="1" type="ORF">CP500_008685</name>
</gene>
<dbReference type="AlphaFoldDB" id="A0A2G4F253"/>